<protein>
    <recommendedName>
        <fullName evidence="3">HTH-like domain-containing protein</fullName>
    </recommendedName>
</protein>
<dbReference type="AlphaFoldDB" id="A0A2K9N7B1"/>
<dbReference type="Proteomes" id="UP000234752">
    <property type="component" value="Chromosome eg_1"/>
</dbReference>
<evidence type="ECO:0000313" key="2">
    <source>
        <dbReference type="Proteomes" id="UP000234752"/>
    </source>
</evidence>
<evidence type="ECO:0008006" key="3">
    <source>
        <dbReference type="Google" id="ProtNLM"/>
    </source>
</evidence>
<proteinExistence type="predicted"/>
<accession>A0A2K9N7B1</accession>
<reference evidence="1 2" key="1">
    <citation type="submission" date="2017-12" db="EMBL/GenBank/DDBJ databases">
        <title>Genomes of bacteria within cyanobacterial aggregates.</title>
        <authorList>
            <person name="Cai H."/>
        </authorList>
    </citation>
    <scope>NUCLEOTIDE SEQUENCE [LARGE SCALE GENOMIC DNA]</scope>
    <source>
        <strain evidence="1 2">TH16</strain>
    </source>
</reference>
<dbReference type="KEGG" id="ncb:C0V82_01165"/>
<dbReference type="EMBL" id="CP025611">
    <property type="protein sequence ID" value="AUN29010.1"/>
    <property type="molecule type" value="Genomic_DNA"/>
</dbReference>
<sequence length="155" mass="17304">MEREGFDVARCMVARLMKSMGIQGIIRGKPHRTTISDKKFPCPPHRQSHGHGSLANFYAVLETNAVAAYLLNSSRRQTRCGSDLDMPLTQVDRRQICRLRHDLQYDARRKPKSGNQPFPGEGGIHTISSLIGEGIVIAICCRAIFPSLPIKPIRP</sequence>
<keyword evidence="2" id="KW-1185">Reference proteome</keyword>
<gene>
    <name evidence="1" type="ORF">C0V82_01165</name>
</gene>
<evidence type="ECO:0000313" key="1">
    <source>
        <dbReference type="EMBL" id="AUN29010.1"/>
    </source>
</evidence>
<name>A0A2K9N7B1_9PROT</name>
<organism evidence="1 2">
    <name type="scientific">Niveispirillum cyanobacteriorum</name>
    <dbReference type="NCBI Taxonomy" id="1612173"/>
    <lineage>
        <taxon>Bacteria</taxon>
        <taxon>Pseudomonadati</taxon>
        <taxon>Pseudomonadota</taxon>
        <taxon>Alphaproteobacteria</taxon>
        <taxon>Rhodospirillales</taxon>
        <taxon>Azospirillaceae</taxon>
        <taxon>Niveispirillum</taxon>
    </lineage>
</organism>